<comment type="similarity">
    <text evidence="1">Belongs to the thioesterase family.</text>
</comment>
<dbReference type="EMBL" id="SMKW01000119">
    <property type="protein sequence ID" value="TDD35776.1"/>
    <property type="molecule type" value="Genomic_DNA"/>
</dbReference>
<dbReference type="GO" id="GO:0008610">
    <property type="term" value="P:lipid biosynthetic process"/>
    <property type="evidence" value="ECO:0007669"/>
    <property type="project" value="TreeGrafter"/>
</dbReference>
<feature type="domain" description="Thioesterase TesA-like" evidence="3">
    <location>
        <begin position="4"/>
        <end position="231"/>
    </location>
</feature>
<reference evidence="4 5" key="1">
    <citation type="submission" date="2019-03" db="EMBL/GenBank/DDBJ databases">
        <title>Draft genome sequences of novel Actinobacteria.</title>
        <authorList>
            <person name="Sahin N."/>
            <person name="Ay H."/>
            <person name="Saygin H."/>
        </authorList>
    </citation>
    <scope>NUCLEOTIDE SEQUENCE [LARGE SCALE GENOMIC DNA]</scope>
    <source>
        <strain evidence="4 5">7K502</strain>
    </source>
</reference>
<dbReference type="PANTHER" id="PTHR11487">
    <property type="entry name" value="THIOESTERASE"/>
    <property type="match status" value="1"/>
</dbReference>
<dbReference type="InterPro" id="IPR029058">
    <property type="entry name" value="AB_hydrolase_fold"/>
</dbReference>
<dbReference type="Gene3D" id="3.40.50.1820">
    <property type="entry name" value="alpha/beta hydrolase"/>
    <property type="match status" value="1"/>
</dbReference>
<dbReference type="InterPro" id="IPR020802">
    <property type="entry name" value="TesA-like"/>
</dbReference>
<comment type="caution">
    <text evidence="4">The sequence shown here is derived from an EMBL/GenBank/DDBJ whole genome shotgun (WGS) entry which is preliminary data.</text>
</comment>
<dbReference type="Proteomes" id="UP000294947">
    <property type="component" value="Unassembled WGS sequence"/>
</dbReference>
<name>A0A4R4XW94_9PSEU</name>
<gene>
    <name evidence="4" type="ORF">E1288_42775</name>
</gene>
<evidence type="ECO:0000313" key="5">
    <source>
        <dbReference type="Proteomes" id="UP000294947"/>
    </source>
</evidence>
<evidence type="ECO:0000313" key="4">
    <source>
        <dbReference type="EMBL" id="TDD35776.1"/>
    </source>
</evidence>
<organism evidence="4 5">
    <name type="scientific">Saccharopolyspora elongata</name>
    <dbReference type="NCBI Taxonomy" id="2530387"/>
    <lineage>
        <taxon>Bacteria</taxon>
        <taxon>Bacillati</taxon>
        <taxon>Actinomycetota</taxon>
        <taxon>Actinomycetes</taxon>
        <taxon>Pseudonocardiales</taxon>
        <taxon>Pseudonocardiaceae</taxon>
        <taxon>Saccharopolyspora</taxon>
    </lineage>
</organism>
<dbReference type="GO" id="GO:0016787">
    <property type="term" value="F:hydrolase activity"/>
    <property type="evidence" value="ECO:0007669"/>
    <property type="project" value="UniProtKB-KW"/>
</dbReference>
<dbReference type="InterPro" id="IPR001031">
    <property type="entry name" value="Thioesterase"/>
</dbReference>
<evidence type="ECO:0000259" key="3">
    <source>
        <dbReference type="SMART" id="SM00824"/>
    </source>
</evidence>
<protein>
    <submittedName>
        <fullName evidence="4">Thioesterase</fullName>
    </submittedName>
</protein>
<dbReference type="AlphaFoldDB" id="A0A4R4XW94"/>
<dbReference type="SUPFAM" id="SSF53474">
    <property type="entry name" value="alpha/beta-Hydrolases"/>
    <property type="match status" value="1"/>
</dbReference>
<dbReference type="PANTHER" id="PTHR11487:SF0">
    <property type="entry name" value="S-ACYL FATTY ACID SYNTHASE THIOESTERASE, MEDIUM CHAIN"/>
    <property type="match status" value="1"/>
</dbReference>
<keyword evidence="2" id="KW-0378">Hydrolase</keyword>
<dbReference type="InterPro" id="IPR012223">
    <property type="entry name" value="TEII"/>
</dbReference>
<sequence length="231" mass="25589">MRLFCMPHAGGAASFYRSWSSSLPPEVEVCAIQYPGREDRWNVPACGAMPELVEDVVAGIRDRLDRPFVLFGHSLGATVAYETAQALHRELGGEVGHLVVSAKEPPQHHRADDFHQRSDDELCAELARLMPDRADVLASPEVRSLLLPTVRADYRVNETYRQETSPPLLDCPITALCAADDTETTVAEAQGWRQLTRVKCNIVVLPGDHFYLVPRRNAVLATIHRAVSALL</sequence>
<dbReference type="SMART" id="SM00824">
    <property type="entry name" value="PKS_TE"/>
    <property type="match status" value="1"/>
</dbReference>
<keyword evidence="5" id="KW-1185">Reference proteome</keyword>
<proteinExistence type="inferred from homology"/>
<dbReference type="Pfam" id="PF00975">
    <property type="entry name" value="Thioesterase"/>
    <property type="match status" value="1"/>
</dbReference>
<accession>A0A4R4XW94</accession>
<evidence type="ECO:0000256" key="1">
    <source>
        <dbReference type="ARBA" id="ARBA00007169"/>
    </source>
</evidence>
<evidence type="ECO:0000256" key="2">
    <source>
        <dbReference type="ARBA" id="ARBA00022801"/>
    </source>
</evidence>